<accession>A0ABT8KLK0</accession>
<dbReference type="InterPro" id="IPR037523">
    <property type="entry name" value="VOC_core"/>
</dbReference>
<keyword evidence="4" id="KW-1185">Reference proteome</keyword>
<sequence length="129" mass="15101">MTILQIKESCLYVKDLDKAKSFYHDQLGFEVIGYQANRHIFFRVGSTVLLCFVPETTRKESQLPPHYAIGKQHIAFEVMPGEYKKWENKILKLGISIIHEQSWKHGLKSFYFHDPEGHLLEIVPQGIWD</sequence>
<dbReference type="InterPro" id="IPR004360">
    <property type="entry name" value="Glyas_Fos-R_dOase_dom"/>
</dbReference>
<dbReference type="InterPro" id="IPR051332">
    <property type="entry name" value="Fosfomycin_Res_Enzymes"/>
</dbReference>
<keyword evidence="1" id="KW-0479">Metal-binding</keyword>
<dbReference type="Proteomes" id="UP001172082">
    <property type="component" value="Unassembled WGS sequence"/>
</dbReference>
<feature type="domain" description="VOC" evidence="2">
    <location>
        <begin position="2"/>
        <end position="125"/>
    </location>
</feature>
<name>A0ABT8KLK0_9BACT</name>
<comment type="caution">
    <text evidence="3">The sequence shown here is derived from an EMBL/GenBank/DDBJ whole genome shotgun (WGS) entry which is preliminary data.</text>
</comment>
<reference evidence="3" key="1">
    <citation type="submission" date="2023-06" db="EMBL/GenBank/DDBJ databases">
        <title>Genomic of Parafulvivirga corallium.</title>
        <authorList>
            <person name="Wang G."/>
        </authorList>
    </citation>
    <scope>NUCLEOTIDE SEQUENCE</scope>
    <source>
        <strain evidence="3">BMA10</strain>
    </source>
</reference>
<dbReference type="PROSITE" id="PS51819">
    <property type="entry name" value="VOC"/>
    <property type="match status" value="1"/>
</dbReference>
<organism evidence="3 4">
    <name type="scientific">Splendidivirga corallicola</name>
    <dbReference type="NCBI Taxonomy" id="3051826"/>
    <lineage>
        <taxon>Bacteria</taxon>
        <taxon>Pseudomonadati</taxon>
        <taxon>Bacteroidota</taxon>
        <taxon>Cytophagia</taxon>
        <taxon>Cytophagales</taxon>
        <taxon>Splendidivirgaceae</taxon>
        <taxon>Splendidivirga</taxon>
    </lineage>
</organism>
<dbReference type="Gene3D" id="3.10.180.10">
    <property type="entry name" value="2,3-Dihydroxybiphenyl 1,2-Dioxygenase, domain 1"/>
    <property type="match status" value="1"/>
</dbReference>
<evidence type="ECO:0000313" key="4">
    <source>
        <dbReference type="Proteomes" id="UP001172082"/>
    </source>
</evidence>
<gene>
    <name evidence="3" type="ORF">QQ008_09425</name>
</gene>
<protein>
    <submittedName>
        <fullName evidence="3">VOC family protein</fullName>
    </submittedName>
</protein>
<dbReference type="RefSeq" id="WP_346751610.1">
    <property type="nucleotide sequence ID" value="NZ_JAUJEA010000003.1"/>
</dbReference>
<evidence type="ECO:0000313" key="3">
    <source>
        <dbReference type="EMBL" id="MDN5201582.1"/>
    </source>
</evidence>
<dbReference type="EMBL" id="JAUJEA010000003">
    <property type="protein sequence ID" value="MDN5201582.1"/>
    <property type="molecule type" value="Genomic_DNA"/>
</dbReference>
<proteinExistence type="predicted"/>
<evidence type="ECO:0000256" key="1">
    <source>
        <dbReference type="ARBA" id="ARBA00022723"/>
    </source>
</evidence>
<dbReference type="PANTHER" id="PTHR36113:SF6">
    <property type="entry name" value="FOSFOMYCIN RESISTANCE PROTEIN FOSX"/>
    <property type="match status" value="1"/>
</dbReference>
<dbReference type="SUPFAM" id="SSF54593">
    <property type="entry name" value="Glyoxalase/Bleomycin resistance protein/Dihydroxybiphenyl dioxygenase"/>
    <property type="match status" value="1"/>
</dbReference>
<dbReference type="Pfam" id="PF00903">
    <property type="entry name" value="Glyoxalase"/>
    <property type="match status" value="1"/>
</dbReference>
<dbReference type="PANTHER" id="PTHR36113">
    <property type="entry name" value="LYASE, PUTATIVE-RELATED-RELATED"/>
    <property type="match status" value="1"/>
</dbReference>
<evidence type="ECO:0000259" key="2">
    <source>
        <dbReference type="PROSITE" id="PS51819"/>
    </source>
</evidence>
<dbReference type="InterPro" id="IPR029068">
    <property type="entry name" value="Glyas_Bleomycin-R_OHBP_Dase"/>
</dbReference>